<accession>A0A3S5AK47</accession>
<dbReference type="AlphaFoldDB" id="A0A3S5AK47"/>
<proteinExistence type="predicted"/>
<dbReference type="EMBL" id="CAAALY010055091">
    <property type="protein sequence ID" value="VEL22183.1"/>
    <property type="molecule type" value="Genomic_DNA"/>
</dbReference>
<evidence type="ECO:0000256" key="1">
    <source>
        <dbReference type="SAM" id="MobiDB-lite"/>
    </source>
</evidence>
<gene>
    <name evidence="2" type="ORF">PXEA_LOCUS15623</name>
</gene>
<comment type="caution">
    <text evidence="2">The sequence shown here is derived from an EMBL/GenBank/DDBJ whole genome shotgun (WGS) entry which is preliminary data.</text>
</comment>
<organism evidence="2 3">
    <name type="scientific">Protopolystoma xenopodis</name>
    <dbReference type="NCBI Taxonomy" id="117903"/>
    <lineage>
        <taxon>Eukaryota</taxon>
        <taxon>Metazoa</taxon>
        <taxon>Spiralia</taxon>
        <taxon>Lophotrochozoa</taxon>
        <taxon>Platyhelminthes</taxon>
        <taxon>Monogenea</taxon>
        <taxon>Polyopisthocotylea</taxon>
        <taxon>Polystomatidea</taxon>
        <taxon>Polystomatidae</taxon>
        <taxon>Protopolystoma</taxon>
    </lineage>
</organism>
<keyword evidence="3" id="KW-1185">Reference proteome</keyword>
<sequence>MKMTCLLANVIRCRLLRCLEHRHSCQLVKCPSDYPGKVPDAAMKSIRSKKADPDGRAVKPSVSRLGPYQRGKTSEKPIKKNKSLQAGSPTSSNLVATAAFTTTTGGLTKDCHTHEIRVNEEAAEQDEQAQVAGLTQDTGTFRLVVRVATIQHGKSKWLTFVC</sequence>
<dbReference type="Proteomes" id="UP000784294">
    <property type="component" value="Unassembled WGS sequence"/>
</dbReference>
<feature type="region of interest" description="Disordered" evidence="1">
    <location>
        <begin position="47"/>
        <end position="90"/>
    </location>
</feature>
<protein>
    <submittedName>
        <fullName evidence="2">Uncharacterized protein</fullName>
    </submittedName>
</protein>
<evidence type="ECO:0000313" key="3">
    <source>
        <dbReference type="Proteomes" id="UP000784294"/>
    </source>
</evidence>
<reference evidence="2" key="1">
    <citation type="submission" date="2018-11" db="EMBL/GenBank/DDBJ databases">
        <authorList>
            <consortium name="Pathogen Informatics"/>
        </authorList>
    </citation>
    <scope>NUCLEOTIDE SEQUENCE</scope>
</reference>
<evidence type="ECO:0000313" key="2">
    <source>
        <dbReference type="EMBL" id="VEL22183.1"/>
    </source>
</evidence>
<name>A0A3S5AK47_9PLAT</name>